<accession>A0AAF0IPI8</accession>
<dbReference type="SUPFAM" id="SSF53300">
    <property type="entry name" value="vWA-like"/>
    <property type="match status" value="1"/>
</dbReference>
<evidence type="ECO:0000259" key="14">
    <source>
        <dbReference type="PROSITE" id="PS50234"/>
    </source>
</evidence>
<keyword evidence="4" id="KW-0227">DNA damage</keyword>
<reference evidence="15" key="1">
    <citation type="submission" date="2023-03" db="EMBL/GenBank/DDBJ databases">
        <title>Mating type loci evolution in Malassezia.</title>
        <authorList>
            <person name="Coelho M.A."/>
        </authorList>
    </citation>
    <scope>NUCLEOTIDE SEQUENCE</scope>
    <source>
        <strain evidence="15">CBS 14135</strain>
    </source>
</reference>
<comment type="similarity">
    <text evidence="11">Belongs to the ThrE exporter (TC 2.A.79) family.</text>
</comment>
<dbReference type="InterPro" id="IPR013083">
    <property type="entry name" value="Znf_RING/FYVE/PHD"/>
</dbReference>
<proteinExistence type="inferred from homology"/>
<dbReference type="PANTHER" id="PTHR31082">
    <property type="entry name" value="PHEROMONE-REGULATED MEMBRANE PROTEIN 10"/>
    <property type="match status" value="1"/>
</dbReference>
<evidence type="ECO:0000313" key="15">
    <source>
        <dbReference type="EMBL" id="WFC96227.1"/>
    </source>
</evidence>
<feature type="transmembrane region" description="Helical" evidence="13">
    <location>
        <begin position="1427"/>
        <end position="1448"/>
    </location>
</feature>
<dbReference type="Pfam" id="PF06738">
    <property type="entry name" value="ThrE"/>
    <property type="match status" value="1"/>
</dbReference>
<dbReference type="Pfam" id="PF04056">
    <property type="entry name" value="Ssl1"/>
    <property type="match status" value="1"/>
</dbReference>
<evidence type="ECO:0000256" key="7">
    <source>
        <dbReference type="ARBA" id="ARBA00023015"/>
    </source>
</evidence>
<protein>
    <recommendedName>
        <fullName evidence="14">VWFA domain-containing protein</fullName>
    </recommendedName>
</protein>
<dbReference type="PANTHER" id="PTHR31082:SF4">
    <property type="entry name" value="PHEROMONE-REGULATED MEMBRANE PROTEIN 10"/>
    <property type="match status" value="1"/>
</dbReference>
<evidence type="ECO:0000256" key="8">
    <source>
        <dbReference type="ARBA" id="ARBA00023163"/>
    </source>
</evidence>
<dbReference type="InterPro" id="IPR002035">
    <property type="entry name" value="VWF_A"/>
</dbReference>
<feature type="compositionally biased region" description="Basic residues" evidence="12">
    <location>
        <begin position="741"/>
        <end position="759"/>
    </location>
</feature>
<feature type="compositionally biased region" description="Low complexity" evidence="12">
    <location>
        <begin position="591"/>
        <end position="601"/>
    </location>
</feature>
<dbReference type="GO" id="GO:0008270">
    <property type="term" value="F:zinc ion binding"/>
    <property type="evidence" value="ECO:0007669"/>
    <property type="project" value="UniProtKB-KW"/>
</dbReference>
<feature type="region of interest" description="Disordered" evidence="12">
    <location>
        <begin position="936"/>
        <end position="985"/>
    </location>
</feature>
<keyword evidence="13" id="KW-0472">Membrane</keyword>
<dbReference type="InterPro" id="IPR051361">
    <property type="entry name" value="ThrE/Ser_Exporter"/>
</dbReference>
<evidence type="ECO:0000313" key="16">
    <source>
        <dbReference type="Proteomes" id="UP001216638"/>
    </source>
</evidence>
<evidence type="ECO:0000256" key="10">
    <source>
        <dbReference type="ARBA" id="ARBA00023242"/>
    </source>
</evidence>
<feature type="compositionally biased region" description="Acidic residues" evidence="12">
    <location>
        <begin position="661"/>
        <end position="670"/>
    </location>
</feature>
<dbReference type="GO" id="GO:0006289">
    <property type="term" value="P:nucleotide-excision repair"/>
    <property type="evidence" value="ECO:0007669"/>
    <property type="project" value="InterPro"/>
</dbReference>
<evidence type="ECO:0000256" key="11">
    <source>
        <dbReference type="ARBA" id="ARBA00034125"/>
    </source>
</evidence>
<feature type="compositionally biased region" description="Polar residues" evidence="12">
    <location>
        <begin position="491"/>
        <end position="508"/>
    </location>
</feature>
<dbReference type="InterPro" id="IPR036465">
    <property type="entry name" value="vWFA_dom_sf"/>
</dbReference>
<evidence type="ECO:0000256" key="6">
    <source>
        <dbReference type="ARBA" id="ARBA00022833"/>
    </source>
</evidence>
<evidence type="ECO:0000256" key="2">
    <source>
        <dbReference type="ARBA" id="ARBA00006092"/>
    </source>
</evidence>
<feature type="transmembrane region" description="Helical" evidence="13">
    <location>
        <begin position="1388"/>
        <end position="1407"/>
    </location>
</feature>
<dbReference type="PROSITE" id="PS50234">
    <property type="entry name" value="VWFA"/>
    <property type="match status" value="1"/>
</dbReference>
<comment type="similarity">
    <text evidence="2">Belongs to the GTF2H2 family.</text>
</comment>
<keyword evidence="3" id="KW-0479">Metal-binding</keyword>
<feature type="region of interest" description="Disordered" evidence="12">
    <location>
        <begin position="728"/>
        <end position="811"/>
    </location>
</feature>
<keyword evidence="13" id="KW-0812">Transmembrane</keyword>
<dbReference type="Gene3D" id="3.30.40.10">
    <property type="entry name" value="Zinc/RING finger domain, C3HC4 (zinc finger)"/>
    <property type="match status" value="1"/>
</dbReference>
<keyword evidence="8" id="KW-0804">Transcription</keyword>
<dbReference type="InterPro" id="IPR004595">
    <property type="entry name" value="TFIIH_C1-like_dom"/>
</dbReference>
<keyword evidence="16" id="KW-1185">Reference proteome</keyword>
<evidence type="ECO:0000256" key="12">
    <source>
        <dbReference type="SAM" id="MobiDB-lite"/>
    </source>
</evidence>
<dbReference type="EMBL" id="CP119953">
    <property type="protein sequence ID" value="WFC96227.1"/>
    <property type="molecule type" value="Genomic_DNA"/>
</dbReference>
<dbReference type="Gene3D" id="3.40.50.410">
    <property type="entry name" value="von Willebrand factor, type A domain"/>
    <property type="match status" value="1"/>
</dbReference>
<evidence type="ECO:0000256" key="9">
    <source>
        <dbReference type="ARBA" id="ARBA00023204"/>
    </source>
</evidence>
<dbReference type="Proteomes" id="UP001216638">
    <property type="component" value="Chromosome 3"/>
</dbReference>
<feature type="region of interest" description="Disordered" evidence="12">
    <location>
        <begin position="1"/>
        <end position="75"/>
    </location>
</feature>
<keyword evidence="6" id="KW-0862">Zinc</keyword>
<dbReference type="SUPFAM" id="SSF57889">
    <property type="entry name" value="Cysteine-rich domain"/>
    <property type="match status" value="1"/>
</dbReference>
<name>A0AAF0IPI8_9BASI</name>
<dbReference type="FunFam" id="3.40.50.410:FF:000015">
    <property type="entry name" value="General transcription factor IIH subunit 2"/>
    <property type="match status" value="1"/>
</dbReference>
<feature type="transmembrane region" description="Helical" evidence="13">
    <location>
        <begin position="1582"/>
        <end position="1601"/>
    </location>
</feature>
<dbReference type="GO" id="GO:0006351">
    <property type="term" value="P:DNA-templated transcription"/>
    <property type="evidence" value="ECO:0007669"/>
    <property type="project" value="InterPro"/>
</dbReference>
<dbReference type="Pfam" id="PF07975">
    <property type="entry name" value="C1_4"/>
    <property type="match status" value="1"/>
</dbReference>
<feature type="region of interest" description="Disordered" evidence="12">
    <location>
        <begin position="488"/>
        <end position="553"/>
    </location>
</feature>
<feature type="transmembrane region" description="Helical" evidence="13">
    <location>
        <begin position="1677"/>
        <end position="1698"/>
    </location>
</feature>
<sequence>MRRREDEYVDGAEFDDSDEPIEELSEDSDEYEGLPSLPSAPIRSAIAEKSAAKRKQEQEQVRQSKSARTTKRPLESGGYSWEAAYQRSWDHVHEDESGNLESAVRRMLASNKRKRALRDATPVQRGIIRHFVLVLDLSSEMAERDLRPNRFELTLQYARKFVADYFDQNPIGQLAIVCTRDGLGERLSLMGGNTVNHAGILANKRKLEPRGEPSIQNALEMARSCLVHLPNSNTREILYISASLTTVDPGNIFHTIDQIVQDRIQVSVIALAAEMHILKEMCTKTGGDFHVVMNEDHYKELLQRHVPPRIISEHPAQQEYDADLLVMGFPRRLPFNAPASLCACHGRVMPSTKTQSHLEGGSAASGYTCPRCSAKVCQVPTDCSVCGITIIMSTHLARSYHHLFPVGNYRPVSWDEVTDASPSACFACALPFPPKPAETGGEKAPDDSALAPSSRYKCPKCTHEFCLECDAFHDIPESDIIQAYSLDDTLGSKQPPSYETEDGGTSSLFPHAPVESSPQAAPPVVTGAVGGTAQPEAVPVTSEADPLTRTSHDSRRVRWGETLTQSQPHIHQPAMRSRGPTVSVKPPPTTPSGGPMSPSKGGIKRLNHPGQINLDGLRANMPTESIPLEPMHNEADHRTDAMALEGDDNDRFLALSHELNQLDEDDEADISDDRGMLGGDPHDRLPSGGSEADHLMSTDAHLHTPGSLSGSGSDTSYDPVEELDHLDLIEGETDGMPSIPKRARTKRRRPSFPKKKGWSKVRNLLGIEHSDAESDDAMEKGQVSSEATNTKSVPVQTSTGLRGTRDRYRPSALERKAAKLVRAHKLYGRSKVQTPDPDDLLRVRHDHLPDSEASTPDALETAQHMDARPAPSSGVLGQLLQLYEQQRLEQDAAQSSTAGSPSIAESEAAITGDETVISEHQPVSTVVPADHIHIPVEQQGTPGTPSTEQQRPTVRTPGGRQYYASGRPATASTPGGARVGGLSTVGNMGQKFVKGVAAEAGLDMDERPKAARSSAGTIGALIATTGNLIGAVSPNHAQLGPNPKRPGYTLDRYLLPEMNEKTLRRTAKIVRDAAPVPKSMRDARMHGPQTPGVHTPGVWTPGGLSSKGGSENYNPYFAAADVPEKTAAPSVVSSTKKSRIGAEMTNASQRMSYLGHAGRNMLKGSFRPLPTSSSETGAGRHDYFGDAATQEQIAKREWQRKLRKRKALSKKQEIYITMHVAAILKRQEFLLKFARAMMMFGAPTHRIEAQMQQTANVLDVNCRCIYLPNLMLLSFGDDATHTTDTRFIKQGSTLDLAKLTDMHTIYWNVVHDKIGVERGTKQLDVLMRTKPYFGKLSQTLIGGCASFFVTLGDVGFGGSFLDACAAFALGAFLVFCQQHITSEVYSNVFEIVFATLNSFIAMALHIAPIGGEGSQSGEGDLFCYNSIISGSIVLILPGFIVLTSALELQSKSIISGSVRLVYAIIYSVLLGIGIKFGSIPLSVVKLNEQRHGGHKFDVSQCAGHSADRWYTHTLPKWWGFLTVPFYSIMLSSRNQAKLTRKEFPVMVAISCAGWVVANFAKLTDMNHSGTQSSPTANYLTKQIALVGAMGSFTVGVLSNLYGRIFDGRSFVVAVPGVLYQLPTGLASGNINFITYAQSSSNNTDSSSSSSSNATQQLNNTMSNYSEVTDGFSIGAQLLNVSLGMTIGLFCSTIFMHFLTGRRNRGTGMFAF</sequence>
<feature type="transmembrane region" description="Helical" evidence="13">
    <location>
        <begin position="1460"/>
        <end position="1479"/>
    </location>
</feature>
<feature type="transmembrane region" description="Helical" evidence="13">
    <location>
        <begin position="1543"/>
        <end position="1562"/>
    </location>
</feature>
<organism evidence="15 16">
    <name type="scientific">Malassezia brasiliensis</name>
    <dbReference type="NCBI Taxonomy" id="1821822"/>
    <lineage>
        <taxon>Eukaryota</taxon>
        <taxon>Fungi</taxon>
        <taxon>Dikarya</taxon>
        <taxon>Basidiomycota</taxon>
        <taxon>Ustilaginomycotina</taxon>
        <taxon>Malasseziomycetes</taxon>
        <taxon>Malasseziales</taxon>
        <taxon>Malasseziaceae</taxon>
        <taxon>Malassezia</taxon>
    </lineage>
</organism>
<dbReference type="InterPro" id="IPR012170">
    <property type="entry name" value="TFIIH_SSL1/p44"/>
</dbReference>
<evidence type="ECO:0000256" key="5">
    <source>
        <dbReference type="ARBA" id="ARBA00022771"/>
    </source>
</evidence>
<evidence type="ECO:0000256" key="3">
    <source>
        <dbReference type="ARBA" id="ARBA00022723"/>
    </source>
</evidence>
<keyword evidence="7" id="KW-0805">Transcription regulation</keyword>
<evidence type="ECO:0000256" key="1">
    <source>
        <dbReference type="ARBA" id="ARBA00004123"/>
    </source>
</evidence>
<feature type="transmembrane region" description="Helical" evidence="13">
    <location>
        <begin position="1354"/>
        <end position="1376"/>
    </location>
</feature>
<dbReference type="InterPro" id="IPR007198">
    <property type="entry name" value="Ssl1-like"/>
</dbReference>
<dbReference type="NCBIfam" id="TIGR00622">
    <property type="entry name" value="ssl1"/>
    <property type="match status" value="1"/>
</dbReference>
<dbReference type="InterPro" id="IPR046349">
    <property type="entry name" value="C1-like_sf"/>
</dbReference>
<feature type="compositionally biased region" description="Basic and acidic residues" evidence="12">
    <location>
        <begin position="671"/>
        <end position="695"/>
    </location>
</feature>
<feature type="region of interest" description="Disordered" evidence="12">
    <location>
        <begin position="888"/>
        <end position="907"/>
    </location>
</feature>
<feature type="domain" description="VWFA" evidence="14">
    <location>
        <begin position="130"/>
        <end position="310"/>
    </location>
</feature>
<dbReference type="SMART" id="SM01047">
    <property type="entry name" value="C1_4"/>
    <property type="match status" value="1"/>
</dbReference>
<evidence type="ECO:0000256" key="4">
    <source>
        <dbReference type="ARBA" id="ARBA00022763"/>
    </source>
</evidence>
<feature type="compositionally biased region" description="Polar residues" evidence="12">
    <location>
        <begin position="938"/>
        <end position="953"/>
    </location>
</feature>
<dbReference type="GO" id="GO:0022857">
    <property type="term" value="F:transmembrane transporter activity"/>
    <property type="evidence" value="ECO:0007669"/>
    <property type="project" value="InterPro"/>
</dbReference>
<keyword evidence="5" id="KW-0863">Zinc-finger</keyword>
<dbReference type="SMART" id="SM00327">
    <property type="entry name" value="VWA"/>
    <property type="match status" value="1"/>
</dbReference>
<feature type="compositionally biased region" description="Polar residues" evidence="12">
    <location>
        <begin position="782"/>
        <end position="801"/>
    </location>
</feature>
<feature type="compositionally biased region" description="Acidic residues" evidence="12">
    <location>
        <begin position="7"/>
        <end position="32"/>
    </location>
</feature>
<evidence type="ECO:0000256" key="13">
    <source>
        <dbReference type="SAM" id="Phobius"/>
    </source>
</evidence>
<gene>
    <name evidence="15" type="ORF">MBRA1_002883</name>
</gene>
<keyword evidence="13" id="KW-1133">Transmembrane helix</keyword>
<comment type="subcellular location">
    <subcellularLocation>
        <location evidence="1">Nucleus</location>
    </subcellularLocation>
</comment>
<feature type="region of interest" description="Disordered" evidence="12">
    <location>
        <begin position="660"/>
        <end position="695"/>
    </location>
</feature>
<keyword evidence="9" id="KW-0234">DNA repair</keyword>
<keyword evidence="10" id="KW-0539">Nucleus</keyword>
<dbReference type="GO" id="GO:0000439">
    <property type="term" value="C:transcription factor TFIIH core complex"/>
    <property type="evidence" value="ECO:0007669"/>
    <property type="project" value="InterPro"/>
</dbReference>
<feature type="region of interest" description="Disordered" evidence="12">
    <location>
        <begin position="565"/>
        <end position="603"/>
    </location>
</feature>
<dbReference type="InterPro" id="IPR010619">
    <property type="entry name" value="ThrE-like_N"/>
</dbReference>
<feature type="compositionally biased region" description="Basic and acidic residues" evidence="12">
    <location>
        <begin position="50"/>
        <end position="62"/>
    </location>
</feature>